<sequence>MRDRSSAAYQNLFNQPHPLVTICIATYNRGPLLLERSVASSLRQTYRNIQVIVVGDCCTDDTARLMATVRDNRLSFVNLPERGNYPTEPLLRWMVAGSVPMNHALGLAEGAFVTHLDDDDEHGPDRVEKLLSFIQQERADLVYHPFRSENESGGWTVNEASRFARRNVTTSSIFYHRWFTDLGWDPLSYRLREPGDWNRLRKIRFLGARTRRHPDILLSHFRERNQRND</sequence>
<dbReference type="Gene3D" id="3.90.550.10">
    <property type="entry name" value="Spore Coat Polysaccharide Biosynthesis Protein SpsA, Chain A"/>
    <property type="match status" value="1"/>
</dbReference>
<comment type="caution">
    <text evidence="2">The sequence shown here is derived from an EMBL/GenBank/DDBJ whole genome shotgun (WGS) entry which is preliminary data.</text>
</comment>
<accession>A0ABU3Q664</accession>
<proteinExistence type="predicted"/>
<reference evidence="2 3" key="1">
    <citation type="submission" date="2023-05" db="EMBL/GenBank/DDBJ databases">
        <authorList>
            <person name="Guo Y."/>
        </authorList>
    </citation>
    <scope>NUCLEOTIDE SEQUENCE [LARGE SCALE GENOMIC DNA]</scope>
    <source>
        <strain evidence="2 3">GR2756</strain>
    </source>
</reference>
<dbReference type="EMBL" id="JAVUPU010000003">
    <property type="protein sequence ID" value="MDT9598895.1"/>
    <property type="molecule type" value="Genomic_DNA"/>
</dbReference>
<feature type="domain" description="Glycosyltransferase 2-like" evidence="1">
    <location>
        <begin position="101"/>
        <end position="157"/>
    </location>
</feature>
<feature type="domain" description="Glycosyltransferase 2-like" evidence="1">
    <location>
        <begin position="21"/>
        <end position="82"/>
    </location>
</feature>
<dbReference type="InterPro" id="IPR029044">
    <property type="entry name" value="Nucleotide-diphossugar_trans"/>
</dbReference>
<keyword evidence="2" id="KW-0808">Transferase</keyword>
<gene>
    <name evidence="2" type="ORF">RQX22_08035</name>
</gene>
<keyword evidence="3" id="KW-1185">Reference proteome</keyword>
<evidence type="ECO:0000259" key="1">
    <source>
        <dbReference type="Pfam" id="PF00535"/>
    </source>
</evidence>
<name>A0ABU3Q664_9SPHN</name>
<dbReference type="CDD" id="cd00761">
    <property type="entry name" value="Glyco_tranf_GTA_type"/>
    <property type="match status" value="1"/>
</dbReference>
<dbReference type="EC" id="2.4.-.-" evidence="2"/>
<organism evidence="2 3">
    <name type="scientific">Sphingosinicella rhizophila</name>
    <dbReference type="NCBI Taxonomy" id="3050082"/>
    <lineage>
        <taxon>Bacteria</taxon>
        <taxon>Pseudomonadati</taxon>
        <taxon>Pseudomonadota</taxon>
        <taxon>Alphaproteobacteria</taxon>
        <taxon>Sphingomonadales</taxon>
        <taxon>Sphingosinicellaceae</taxon>
        <taxon>Sphingosinicella</taxon>
    </lineage>
</organism>
<evidence type="ECO:0000313" key="2">
    <source>
        <dbReference type="EMBL" id="MDT9598895.1"/>
    </source>
</evidence>
<dbReference type="PANTHER" id="PTHR43685:SF2">
    <property type="entry name" value="GLYCOSYLTRANSFERASE 2-LIKE DOMAIN-CONTAINING PROTEIN"/>
    <property type="match status" value="1"/>
</dbReference>
<dbReference type="Pfam" id="PF00535">
    <property type="entry name" value="Glycos_transf_2"/>
    <property type="match status" value="2"/>
</dbReference>
<dbReference type="GO" id="GO:0016757">
    <property type="term" value="F:glycosyltransferase activity"/>
    <property type="evidence" value="ECO:0007669"/>
    <property type="project" value="UniProtKB-KW"/>
</dbReference>
<dbReference type="RefSeq" id="WP_315725338.1">
    <property type="nucleotide sequence ID" value="NZ_JAVUPU010000003.1"/>
</dbReference>
<dbReference type="SUPFAM" id="SSF53448">
    <property type="entry name" value="Nucleotide-diphospho-sugar transferases"/>
    <property type="match status" value="1"/>
</dbReference>
<dbReference type="Proteomes" id="UP001259572">
    <property type="component" value="Unassembled WGS sequence"/>
</dbReference>
<evidence type="ECO:0000313" key="3">
    <source>
        <dbReference type="Proteomes" id="UP001259572"/>
    </source>
</evidence>
<dbReference type="PANTHER" id="PTHR43685">
    <property type="entry name" value="GLYCOSYLTRANSFERASE"/>
    <property type="match status" value="1"/>
</dbReference>
<dbReference type="InterPro" id="IPR050834">
    <property type="entry name" value="Glycosyltransf_2"/>
</dbReference>
<dbReference type="InterPro" id="IPR001173">
    <property type="entry name" value="Glyco_trans_2-like"/>
</dbReference>
<protein>
    <submittedName>
        <fullName evidence="2">Glycosyltransferase family 2 protein</fullName>
        <ecNumber evidence="2">2.4.-.-</ecNumber>
    </submittedName>
</protein>
<keyword evidence="2" id="KW-0328">Glycosyltransferase</keyword>